<dbReference type="GO" id="GO:0008941">
    <property type="term" value="F:nitric oxide dioxygenase NAD(P)H activity"/>
    <property type="evidence" value="ECO:0007669"/>
    <property type="project" value="TreeGrafter"/>
</dbReference>
<gene>
    <name evidence="3" type="ORF">FUA22_16565</name>
</gene>
<dbReference type="CDD" id="cd12131">
    <property type="entry name" value="HGbI-like"/>
    <property type="match status" value="1"/>
</dbReference>
<dbReference type="GO" id="GO:0046210">
    <property type="term" value="P:nitric oxide catabolic process"/>
    <property type="evidence" value="ECO:0007669"/>
    <property type="project" value="TreeGrafter"/>
</dbReference>
<keyword evidence="1" id="KW-0408">Iron</keyword>
<evidence type="ECO:0000259" key="2">
    <source>
        <dbReference type="PROSITE" id="PS01033"/>
    </source>
</evidence>
<dbReference type="InterPro" id="IPR009050">
    <property type="entry name" value="Globin-like_sf"/>
</dbReference>
<dbReference type="AlphaFoldDB" id="A0A5C7GFU9"/>
<keyword evidence="1" id="KW-0479">Metal-binding</keyword>
<dbReference type="GO" id="GO:0071500">
    <property type="term" value="P:cellular response to nitrosative stress"/>
    <property type="evidence" value="ECO:0007669"/>
    <property type="project" value="TreeGrafter"/>
</dbReference>
<keyword evidence="1" id="KW-0349">Heme</keyword>
<organism evidence="3 4">
    <name type="scientific">Seonamhaeicola maritimus</name>
    <dbReference type="NCBI Taxonomy" id="2591822"/>
    <lineage>
        <taxon>Bacteria</taxon>
        <taxon>Pseudomonadati</taxon>
        <taxon>Bacteroidota</taxon>
        <taxon>Flavobacteriia</taxon>
        <taxon>Flavobacteriales</taxon>
        <taxon>Flavobacteriaceae</taxon>
    </lineage>
</organism>
<dbReference type="PANTHER" id="PTHR43396:SF6">
    <property type="entry name" value="ABL201WP"/>
    <property type="match status" value="1"/>
</dbReference>
<name>A0A5C7GFU9_9FLAO</name>
<dbReference type="OrthoDB" id="9801223at2"/>
<dbReference type="GO" id="GO:0019825">
    <property type="term" value="F:oxygen binding"/>
    <property type="evidence" value="ECO:0007669"/>
    <property type="project" value="InterPro"/>
</dbReference>
<keyword evidence="1" id="KW-0813">Transport</keyword>
<comment type="caution">
    <text evidence="3">The sequence shown here is derived from an EMBL/GenBank/DDBJ whole genome shotgun (WGS) entry which is preliminary data.</text>
</comment>
<keyword evidence="3" id="KW-0675">Receptor</keyword>
<dbReference type="InterPro" id="IPR012292">
    <property type="entry name" value="Globin/Proto"/>
</dbReference>
<dbReference type="GO" id="GO:0005344">
    <property type="term" value="F:oxygen carrier activity"/>
    <property type="evidence" value="ECO:0007669"/>
    <property type="project" value="UniProtKB-KW"/>
</dbReference>
<dbReference type="InterPro" id="IPR000971">
    <property type="entry name" value="Globin"/>
</dbReference>
<evidence type="ECO:0000256" key="1">
    <source>
        <dbReference type="RuleBase" id="RU000356"/>
    </source>
</evidence>
<reference evidence="3 4" key="1">
    <citation type="submission" date="2019-08" db="EMBL/GenBank/DDBJ databases">
        <title>Seonamhaeicola sediminis sp. nov., isolated from marine sediment.</title>
        <authorList>
            <person name="Cao W.R."/>
        </authorList>
    </citation>
    <scope>NUCLEOTIDE SEQUENCE [LARGE SCALE GENOMIC DNA]</scope>
    <source>
        <strain evidence="3 4">1505</strain>
    </source>
</reference>
<dbReference type="Pfam" id="PF00042">
    <property type="entry name" value="Globin"/>
    <property type="match status" value="1"/>
</dbReference>
<dbReference type="PROSITE" id="PS01033">
    <property type="entry name" value="GLOBIN"/>
    <property type="match status" value="1"/>
</dbReference>
<dbReference type="GO" id="GO:0071949">
    <property type="term" value="F:FAD binding"/>
    <property type="evidence" value="ECO:0007669"/>
    <property type="project" value="TreeGrafter"/>
</dbReference>
<keyword evidence="1" id="KW-0561">Oxygen transport</keyword>
<evidence type="ECO:0000313" key="3">
    <source>
        <dbReference type="EMBL" id="TXG35360.1"/>
    </source>
</evidence>
<dbReference type="Proteomes" id="UP000321080">
    <property type="component" value="Unassembled WGS sequence"/>
</dbReference>
<dbReference type="Gene3D" id="1.10.490.10">
    <property type="entry name" value="Globins"/>
    <property type="match status" value="1"/>
</dbReference>
<protein>
    <submittedName>
        <fullName evidence="3">Hemin receptor</fullName>
    </submittedName>
</protein>
<comment type="similarity">
    <text evidence="1">Belongs to the globin family.</text>
</comment>
<dbReference type="EMBL" id="VRKQ01000018">
    <property type="protein sequence ID" value="TXG35360.1"/>
    <property type="molecule type" value="Genomic_DNA"/>
</dbReference>
<evidence type="ECO:0000313" key="4">
    <source>
        <dbReference type="Proteomes" id="UP000321080"/>
    </source>
</evidence>
<feature type="domain" description="Globin" evidence="2">
    <location>
        <begin position="1"/>
        <end position="137"/>
    </location>
</feature>
<dbReference type="RefSeq" id="WP_147769703.1">
    <property type="nucleotide sequence ID" value="NZ_VRKQ01000018.1"/>
</dbReference>
<keyword evidence="4" id="KW-1185">Reference proteome</keyword>
<dbReference type="PANTHER" id="PTHR43396">
    <property type="entry name" value="FLAVOHEMOPROTEIN"/>
    <property type="match status" value="1"/>
</dbReference>
<sequence>MDGKTIYLVQESFNKVRPISDTVAEMFYHKLFQLDPSSRHLFPKNQADMQLQSRKLISMLGVAISGLTNFETLIPVLEDLGRRHLEYKVEHFQYQIVGEALLATLEEGLGNDFTYEVKNAWVDVYFTMSNVMMNAAYQKN</sequence>
<dbReference type="GO" id="GO:0020037">
    <property type="term" value="F:heme binding"/>
    <property type="evidence" value="ECO:0007669"/>
    <property type="project" value="InterPro"/>
</dbReference>
<accession>A0A5C7GFU9</accession>
<dbReference type="SUPFAM" id="SSF46458">
    <property type="entry name" value="Globin-like"/>
    <property type="match status" value="1"/>
</dbReference>
<proteinExistence type="inferred from homology"/>